<reference evidence="3 4" key="1">
    <citation type="submission" date="2015-11" db="EMBL/GenBank/DDBJ databases">
        <title>Genome sequences of Lysobacter enzymogenes strain C3 and Lysobacter antibioticus ATCC 29479.</title>
        <authorList>
            <person name="Kobayashi D.Y."/>
        </authorList>
    </citation>
    <scope>NUCLEOTIDE SEQUENCE [LARGE SCALE GENOMIC DNA]</scope>
    <source>
        <strain evidence="3 4">C3</strain>
    </source>
</reference>
<protein>
    <submittedName>
        <fullName evidence="3">Tetratricopeptide repeat protein</fullName>
    </submittedName>
</protein>
<dbReference type="InterPro" id="IPR011990">
    <property type="entry name" value="TPR-like_helical_dom_sf"/>
</dbReference>
<accession>A0A0S2DB97</accession>
<dbReference type="PATRIC" id="fig|69.6.peg.444"/>
<feature type="repeat" description="TPR" evidence="1">
    <location>
        <begin position="59"/>
        <end position="92"/>
    </location>
</feature>
<organism evidence="3 4">
    <name type="scientific">Lysobacter enzymogenes</name>
    <dbReference type="NCBI Taxonomy" id="69"/>
    <lineage>
        <taxon>Bacteria</taxon>
        <taxon>Pseudomonadati</taxon>
        <taxon>Pseudomonadota</taxon>
        <taxon>Gammaproteobacteria</taxon>
        <taxon>Lysobacterales</taxon>
        <taxon>Lysobacteraceae</taxon>
        <taxon>Lysobacter</taxon>
    </lineage>
</organism>
<dbReference type="InterPro" id="IPR019734">
    <property type="entry name" value="TPR_rpt"/>
</dbReference>
<dbReference type="EMBL" id="CP013140">
    <property type="protein sequence ID" value="ALN55804.1"/>
    <property type="molecule type" value="Genomic_DNA"/>
</dbReference>
<name>A0A0S2DB97_LYSEN</name>
<dbReference type="SUPFAM" id="SSF48452">
    <property type="entry name" value="TPR-like"/>
    <property type="match status" value="1"/>
</dbReference>
<feature type="region of interest" description="Disordered" evidence="2">
    <location>
        <begin position="136"/>
        <end position="184"/>
    </location>
</feature>
<evidence type="ECO:0000313" key="3">
    <source>
        <dbReference type="EMBL" id="ALN55804.1"/>
    </source>
</evidence>
<gene>
    <name evidence="3" type="ORF">GLE_0446</name>
</gene>
<keyword evidence="1" id="KW-0802">TPR repeat</keyword>
<dbReference type="Pfam" id="PF14559">
    <property type="entry name" value="TPR_19"/>
    <property type="match status" value="1"/>
</dbReference>
<evidence type="ECO:0000313" key="4">
    <source>
        <dbReference type="Proteomes" id="UP000061569"/>
    </source>
</evidence>
<evidence type="ECO:0000256" key="2">
    <source>
        <dbReference type="SAM" id="MobiDB-lite"/>
    </source>
</evidence>
<dbReference type="AlphaFoldDB" id="A0A0S2DB97"/>
<dbReference type="Gene3D" id="1.25.40.10">
    <property type="entry name" value="Tetratricopeptide repeat domain"/>
    <property type="match status" value="1"/>
</dbReference>
<dbReference type="Proteomes" id="UP000061569">
    <property type="component" value="Chromosome"/>
</dbReference>
<dbReference type="PROSITE" id="PS50005">
    <property type="entry name" value="TPR"/>
    <property type="match status" value="1"/>
</dbReference>
<proteinExistence type="predicted"/>
<evidence type="ECO:0000256" key="1">
    <source>
        <dbReference type="PROSITE-ProRule" id="PRU00339"/>
    </source>
</evidence>
<dbReference type="KEGG" id="lez:GLE_0446"/>
<dbReference type="STRING" id="69.GLE_0446"/>
<sequence length="184" mass="19527">MAIFFATALASCASGGGTKKSPNDYNALLRNAEAELSAGRMEQALVGFNAAAQADPTRKEPWLRSAQLQFDAGNYGRAIVAAEEALKRDPNDKIADSVLTVSGLRVASKSLNRLQSSGALVSDAAQKEARDLATTMRNTMGRDFVLGEESKPTPRPQPKPASSRPSKKPAKPAAAQPKDDNPFN</sequence>